<evidence type="ECO:0000256" key="9">
    <source>
        <dbReference type="ARBA" id="ARBA00023002"/>
    </source>
</evidence>
<evidence type="ECO:0000256" key="7">
    <source>
        <dbReference type="ARBA" id="ARBA00022982"/>
    </source>
</evidence>
<evidence type="ECO:0000256" key="2">
    <source>
        <dbReference type="ARBA" id="ARBA00006278"/>
    </source>
</evidence>
<dbReference type="GO" id="GO:0006826">
    <property type="term" value="P:iron ion transport"/>
    <property type="evidence" value="ECO:0007669"/>
    <property type="project" value="UniProtKB-ARBA"/>
</dbReference>
<organism evidence="15 16">
    <name type="scientific">Erysiphe neolycopersici</name>
    <dbReference type="NCBI Taxonomy" id="212602"/>
    <lineage>
        <taxon>Eukaryota</taxon>
        <taxon>Fungi</taxon>
        <taxon>Dikarya</taxon>
        <taxon>Ascomycota</taxon>
        <taxon>Pezizomycotina</taxon>
        <taxon>Leotiomycetes</taxon>
        <taxon>Erysiphales</taxon>
        <taxon>Erysiphaceae</taxon>
        <taxon>Erysiphe</taxon>
    </lineage>
</organism>
<dbReference type="SUPFAM" id="SSF63380">
    <property type="entry name" value="Riboflavin synthase domain-like"/>
    <property type="match status" value="1"/>
</dbReference>
<comment type="subcellular location">
    <subcellularLocation>
        <location evidence="1">Cell membrane</location>
        <topology evidence="1">Multi-pass membrane protein</topology>
    </subcellularLocation>
</comment>
<keyword evidence="11 13" id="KW-0472">Membrane</keyword>
<dbReference type="EMBL" id="MCFK01008432">
    <property type="protein sequence ID" value="RKF56073.1"/>
    <property type="molecule type" value="Genomic_DNA"/>
</dbReference>
<feature type="transmembrane region" description="Helical" evidence="13">
    <location>
        <begin position="273"/>
        <end position="291"/>
    </location>
</feature>
<evidence type="ECO:0000313" key="15">
    <source>
        <dbReference type="EMBL" id="RKF56073.1"/>
    </source>
</evidence>
<evidence type="ECO:0000256" key="10">
    <source>
        <dbReference type="ARBA" id="ARBA00023065"/>
    </source>
</evidence>
<comment type="similarity">
    <text evidence="2">Belongs to the ferric reductase (FRE) family.</text>
</comment>
<evidence type="ECO:0000256" key="3">
    <source>
        <dbReference type="ARBA" id="ARBA00012668"/>
    </source>
</evidence>
<dbReference type="Pfam" id="PF08022">
    <property type="entry name" value="FAD_binding_8"/>
    <property type="match status" value="1"/>
</dbReference>
<dbReference type="InterPro" id="IPR017938">
    <property type="entry name" value="Riboflavin_synthase-like_b-brl"/>
</dbReference>
<dbReference type="PROSITE" id="PS51384">
    <property type="entry name" value="FAD_FR"/>
    <property type="match status" value="1"/>
</dbReference>
<keyword evidence="8 13" id="KW-1133">Transmembrane helix</keyword>
<name>A0A420HFA9_9PEZI</name>
<keyword evidence="6 13" id="KW-0812">Transmembrane</keyword>
<keyword evidence="7" id="KW-0249">Electron transport</keyword>
<evidence type="ECO:0000256" key="11">
    <source>
        <dbReference type="ARBA" id="ARBA00023136"/>
    </source>
</evidence>
<feature type="transmembrane region" description="Helical" evidence="13">
    <location>
        <begin position="159"/>
        <end position="177"/>
    </location>
</feature>
<evidence type="ECO:0000256" key="5">
    <source>
        <dbReference type="ARBA" id="ARBA00022475"/>
    </source>
</evidence>
<feature type="domain" description="FAD-binding FR-type" evidence="14">
    <location>
        <begin position="355"/>
        <end position="491"/>
    </location>
</feature>
<dbReference type="SFLD" id="SFLDG01168">
    <property type="entry name" value="Ferric_reductase_subgroup_(FRE"/>
    <property type="match status" value="1"/>
</dbReference>
<feature type="transmembrane region" description="Helical" evidence="13">
    <location>
        <begin position="234"/>
        <end position="253"/>
    </location>
</feature>
<dbReference type="InterPro" id="IPR039261">
    <property type="entry name" value="FNR_nucleotide-bd"/>
</dbReference>
<dbReference type="Proteomes" id="UP000286134">
    <property type="component" value="Unassembled WGS sequence"/>
</dbReference>
<feature type="transmembrane region" description="Helical" evidence="13">
    <location>
        <begin position="74"/>
        <end position="92"/>
    </location>
</feature>
<dbReference type="AlphaFoldDB" id="A0A420HFA9"/>
<dbReference type="EC" id="1.16.1.9" evidence="3"/>
<dbReference type="SUPFAM" id="SSF52343">
    <property type="entry name" value="Ferredoxin reductase-like, C-terminal NADP-linked domain"/>
    <property type="match status" value="1"/>
</dbReference>
<dbReference type="GO" id="GO:0015677">
    <property type="term" value="P:copper ion import"/>
    <property type="evidence" value="ECO:0007669"/>
    <property type="project" value="TreeGrafter"/>
</dbReference>
<evidence type="ECO:0000256" key="12">
    <source>
        <dbReference type="ARBA" id="ARBA00048483"/>
    </source>
</evidence>
<dbReference type="GO" id="GO:0005886">
    <property type="term" value="C:plasma membrane"/>
    <property type="evidence" value="ECO:0007669"/>
    <property type="project" value="UniProtKB-SubCell"/>
</dbReference>
<evidence type="ECO:0000256" key="13">
    <source>
        <dbReference type="SAM" id="Phobius"/>
    </source>
</evidence>
<accession>A0A420HFA9</accession>
<dbReference type="InterPro" id="IPR013112">
    <property type="entry name" value="FAD-bd_8"/>
</dbReference>
<keyword evidence="4" id="KW-0813">Transport</keyword>
<dbReference type="OrthoDB" id="4494341at2759"/>
<keyword evidence="5" id="KW-1003">Cell membrane</keyword>
<comment type="catalytic activity">
    <reaction evidence="12">
        <text>2 a Fe(II)-siderophore + NADP(+) + H(+) = 2 a Fe(III)-siderophore + NADPH</text>
        <dbReference type="Rhea" id="RHEA:28795"/>
        <dbReference type="Rhea" id="RHEA-COMP:11342"/>
        <dbReference type="Rhea" id="RHEA-COMP:11344"/>
        <dbReference type="ChEBI" id="CHEBI:15378"/>
        <dbReference type="ChEBI" id="CHEBI:29033"/>
        <dbReference type="ChEBI" id="CHEBI:29034"/>
        <dbReference type="ChEBI" id="CHEBI:57783"/>
        <dbReference type="ChEBI" id="CHEBI:58349"/>
        <dbReference type="EC" id="1.16.1.9"/>
    </reaction>
</comment>
<keyword evidence="10" id="KW-0406">Ion transport</keyword>
<reference evidence="15 16" key="1">
    <citation type="journal article" date="2018" name="BMC Genomics">
        <title>Comparative genome analyses reveal sequence features reflecting distinct modes of host-adaptation between dicot and monocot powdery mildew.</title>
        <authorList>
            <person name="Wu Y."/>
            <person name="Ma X."/>
            <person name="Pan Z."/>
            <person name="Kale S.D."/>
            <person name="Song Y."/>
            <person name="King H."/>
            <person name="Zhang Q."/>
            <person name="Presley C."/>
            <person name="Deng X."/>
            <person name="Wei C.I."/>
            <person name="Xiao S."/>
        </authorList>
    </citation>
    <scope>NUCLEOTIDE SEQUENCE [LARGE SCALE GENOMIC DNA]</scope>
    <source>
        <strain evidence="15">UMSG2</strain>
    </source>
</reference>
<dbReference type="InterPro" id="IPR013121">
    <property type="entry name" value="Fe_red_NAD-bd_6"/>
</dbReference>
<dbReference type="InterPro" id="IPR017927">
    <property type="entry name" value="FAD-bd_FR_type"/>
</dbReference>
<feature type="transmembrane region" description="Helical" evidence="13">
    <location>
        <begin position="298"/>
        <end position="319"/>
    </location>
</feature>
<dbReference type="InterPro" id="IPR051410">
    <property type="entry name" value="Ferric/Cupric_Reductase"/>
</dbReference>
<dbReference type="GO" id="GO:0006879">
    <property type="term" value="P:intracellular iron ion homeostasis"/>
    <property type="evidence" value="ECO:0007669"/>
    <property type="project" value="TreeGrafter"/>
</dbReference>
<evidence type="ECO:0000259" key="14">
    <source>
        <dbReference type="PROSITE" id="PS51384"/>
    </source>
</evidence>
<proteinExistence type="inferred from homology"/>
<dbReference type="Gene3D" id="3.40.50.80">
    <property type="entry name" value="Nucleotide-binding domain of ferredoxin-NADP reductase (FNR) module"/>
    <property type="match status" value="1"/>
</dbReference>
<evidence type="ECO:0000256" key="1">
    <source>
        <dbReference type="ARBA" id="ARBA00004651"/>
    </source>
</evidence>
<dbReference type="InterPro" id="IPR013130">
    <property type="entry name" value="Fe3_Rdtase_TM_dom"/>
</dbReference>
<evidence type="ECO:0000256" key="4">
    <source>
        <dbReference type="ARBA" id="ARBA00022448"/>
    </source>
</evidence>
<keyword evidence="16" id="KW-1185">Reference proteome</keyword>
<dbReference type="Pfam" id="PF01794">
    <property type="entry name" value="Ferric_reduct"/>
    <property type="match status" value="1"/>
</dbReference>
<evidence type="ECO:0000256" key="8">
    <source>
        <dbReference type="ARBA" id="ARBA00022989"/>
    </source>
</evidence>
<sequence>MPSHTDILPAGAPPIRQLLSSTTTASLSRGGSIMNNNNNNIIINNTSQQGLPVAEFATALNGVNGHTDRLVKQMLWWSLGLMAIIILVLRIYQRWRAHLRHLIAMSLTPTQQTYFSRYQTSWVWKIKKYLIYAPLKNKRHNREIRLSSAINIGTIPSRVQTLLLFLFLFSNIAYTLAVDWRKMNHYAVAAEMRGRSGVLAIVNMIPLVMFAGRNNPLIPILQVSFDTYNLLHRWTGRIVVLESVLHTACWAYVKYAATGWKGVWVQISEDKFSGWGMVATLCMIFILFISLSPIRHAFYETFINAHIISTIGILAGVYVHCDVGKLPQLTYVRVIILIWATDRITRMLRLIWYNHSRAGWTTASVQALSGDACRVTLHCPRKFNVKPGTHAYLRFGSVKPWESHPFSIAWVEHKAASSAAAAQLSVDLPISEEKKFRGKLRESETVSDISFIIHAQTGMTRQLHTKAYACYPKILSIRAAIEGPYGGYHSLDSYGHVVLFAGSSGITHQIPFVRHLIETSTERTVATRKITLIWIIRDAEHLEWVRPWMDIILRMPGRRECLVVKLFVTRPRNPAEIRSPSNTVQMYPGRPNVPLLIQNEVNEQVGAMCVTVCGPGGLADNVREAVRDVQEDSVVDFIEESFTW</sequence>
<evidence type="ECO:0000256" key="6">
    <source>
        <dbReference type="ARBA" id="ARBA00022692"/>
    </source>
</evidence>
<protein>
    <recommendedName>
        <fullName evidence="3">ferric-chelate reductase (NADPH)</fullName>
        <ecNumber evidence="3">1.16.1.9</ecNumber>
    </recommendedName>
</protein>
<dbReference type="CDD" id="cd06186">
    <property type="entry name" value="NOX_Duox_like_FAD_NADP"/>
    <property type="match status" value="1"/>
</dbReference>
<gene>
    <name evidence="15" type="ORF">OnM2_084039</name>
</gene>
<comment type="caution">
    <text evidence="15">The sequence shown here is derived from an EMBL/GenBank/DDBJ whole genome shotgun (WGS) entry which is preliminary data.</text>
</comment>
<dbReference type="STRING" id="212602.A0A420HFA9"/>
<dbReference type="PANTHER" id="PTHR32361">
    <property type="entry name" value="FERRIC/CUPRIC REDUCTASE TRANSMEMBRANE COMPONENT"/>
    <property type="match status" value="1"/>
</dbReference>
<dbReference type="SFLD" id="SFLDS00052">
    <property type="entry name" value="Ferric_Reductase_Domain"/>
    <property type="match status" value="1"/>
</dbReference>
<evidence type="ECO:0000313" key="16">
    <source>
        <dbReference type="Proteomes" id="UP000286134"/>
    </source>
</evidence>
<keyword evidence="9" id="KW-0560">Oxidoreductase</keyword>
<dbReference type="PANTHER" id="PTHR32361:SF12">
    <property type="entry name" value="PUTATIVE (AFU_ORTHOLOGUE AFUA_1G14340)-RELATED"/>
    <property type="match status" value="1"/>
</dbReference>
<dbReference type="Pfam" id="PF08030">
    <property type="entry name" value="NAD_binding_6"/>
    <property type="match status" value="1"/>
</dbReference>
<dbReference type="GO" id="GO:0052851">
    <property type="term" value="F:ferric-chelate reductase (NADPH) activity"/>
    <property type="evidence" value="ECO:0007669"/>
    <property type="project" value="UniProtKB-EC"/>
</dbReference>
<feature type="transmembrane region" description="Helical" evidence="13">
    <location>
        <begin position="197"/>
        <end position="213"/>
    </location>
</feature>